<evidence type="ECO:0000313" key="2">
    <source>
        <dbReference type="EMBL" id="CAD8673462.1"/>
    </source>
</evidence>
<dbReference type="Pfam" id="PF09945">
    <property type="entry name" value="DUF2177"/>
    <property type="match status" value="1"/>
</dbReference>
<organism evidence="2">
    <name type="scientific">Chlamydomonas leiostraca</name>
    <dbReference type="NCBI Taxonomy" id="1034604"/>
    <lineage>
        <taxon>Eukaryota</taxon>
        <taxon>Viridiplantae</taxon>
        <taxon>Chlorophyta</taxon>
        <taxon>core chlorophytes</taxon>
        <taxon>Chlorophyceae</taxon>
        <taxon>CS clade</taxon>
        <taxon>Chlamydomonadales</taxon>
        <taxon>Chlamydomonadaceae</taxon>
        <taxon>Chlamydomonas</taxon>
    </lineage>
</organism>
<keyword evidence="1" id="KW-1133">Transmembrane helix</keyword>
<feature type="transmembrane region" description="Helical" evidence="1">
    <location>
        <begin position="61"/>
        <end position="80"/>
    </location>
</feature>
<dbReference type="InterPro" id="IPR018687">
    <property type="entry name" value="DUF2177_membr"/>
</dbReference>
<dbReference type="EMBL" id="HBFB01010230">
    <property type="protein sequence ID" value="CAD8673462.1"/>
    <property type="molecule type" value="Transcribed_RNA"/>
</dbReference>
<keyword evidence="1" id="KW-0812">Transmembrane</keyword>
<proteinExistence type="predicted"/>
<name>A0A7S0RC79_9CHLO</name>
<accession>A0A7S0RC79</accession>
<dbReference type="AlphaFoldDB" id="A0A7S0RC79"/>
<reference evidence="2" key="1">
    <citation type="submission" date="2021-01" db="EMBL/GenBank/DDBJ databases">
        <authorList>
            <person name="Corre E."/>
            <person name="Pelletier E."/>
            <person name="Niang G."/>
            <person name="Scheremetjew M."/>
            <person name="Finn R."/>
            <person name="Kale V."/>
            <person name="Holt S."/>
            <person name="Cochrane G."/>
            <person name="Meng A."/>
            <person name="Brown T."/>
            <person name="Cohen L."/>
        </authorList>
    </citation>
    <scope>NUCLEOTIDE SEQUENCE</scope>
    <source>
        <strain evidence="2">SAG 11-49</strain>
    </source>
</reference>
<keyword evidence="1" id="KW-0472">Membrane</keyword>
<sequence>MSAEPYAPLNPVPTLPAWKALALVWLPSFAAFVVADLCWIAWVIGGAFAEALGQLLRPRPDLCAGALAWAVIVAGVWHFVGSRAHSARHALTEGLILGAVIYAAYEATNMSVISTWTWGIAAADTAWGSFACGATAALQQWLRTRVAAA</sequence>
<protein>
    <submittedName>
        <fullName evidence="2">Uncharacterized protein</fullName>
    </submittedName>
</protein>
<gene>
    <name evidence="2" type="ORF">CLEI1391_LOCUS5827</name>
</gene>
<feature type="transmembrane region" description="Helical" evidence="1">
    <location>
        <begin position="20"/>
        <end position="49"/>
    </location>
</feature>
<evidence type="ECO:0000256" key="1">
    <source>
        <dbReference type="SAM" id="Phobius"/>
    </source>
</evidence>